<proteinExistence type="predicted"/>
<feature type="chain" id="PRO_5028364372" description="DUF4403 family protein" evidence="1">
    <location>
        <begin position="25"/>
        <end position="441"/>
    </location>
</feature>
<sequence>MGGLTALGLTMLMPLCPAAAQEHAATTGTAAAPAYNVHVVITEEFLNRLVARQRVEPGLVQEQMDEVWIQGQRCTLTDLRFDLLPGAACAFGQFVLEGDVFSRTVGMTDQALIHTAGFQRFRATKDVFFDGERFATRHARIAVHAENHHLGVQTPLDGTLFAGVANHVAAKRAEQRRPRSEAFARQQLTNRVYPSFDATVDERLASANRFLDVHVRDRLQRYGLLPASQRTRTTDRHLHYAAAFAVESGSMEVEPPRASLVEAHAVNVYVHETAFDSLLSRLPLKGWQTTNHQLRAFWRELGLSLPPADAVQWLATRVELDRKRPLRVDLQEDRLTLHVQAILRPAGQNLLPPVEIALPLRMTPQDDVWELTVGEVQVHPQSPEDSLSDVSVRLIRDAVLGGIPRLRVPRMLPDEFWPASSPKPQCTALRAADHWLVISFD</sequence>
<keyword evidence="1" id="KW-0732">Signal</keyword>
<name>A0A7C4QSW8_9PLAN</name>
<reference evidence="2" key="1">
    <citation type="journal article" date="2020" name="mSystems">
        <title>Genome- and Community-Level Interaction Insights into Carbon Utilization and Element Cycling Functions of Hydrothermarchaeota in Hydrothermal Sediment.</title>
        <authorList>
            <person name="Zhou Z."/>
            <person name="Liu Y."/>
            <person name="Xu W."/>
            <person name="Pan J."/>
            <person name="Luo Z.H."/>
            <person name="Li M."/>
        </authorList>
    </citation>
    <scope>NUCLEOTIDE SEQUENCE [LARGE SCALE GENOMIC DNA]</scope>
    <source>
        <strain evidence="2">SpSt-508</strain>
    </source>
</reference>
<gene>
    <name evidence="2" type="ORF">ENS64_14975</name>
</gene>
<evidence type="ECO:0000256" key="1">
    <source>
        <dbReference type="SAM" id="SignalP"/>
    </source>
</evidence>
<feature type="signal peptide" evidence="1">
    <location>
        <begin position="1"/>
        <end position="24"/>
    </location>
</feature>
<dbReference type="AlphaFoldDB" id="A0A7C4QSW8"/>
<evidence type="ECO:0008006" key="3">
    <source>
        <dbReference type="Google" id="ProtNLM"/>
    </source>
</evidence>
<protein>
    <recommendedName>
        <fullName evidence="3">DUF4403 family protein</fullName>
    </recommendedName>
</protein>
<organism evidence="2">
    <name type="scientific">Schlesneria paludicola</name>
    <dbReference type="NCBI Taxonomy" id="360056"/>
    <lineage>
        <taxon>Bacteria</taxon>
        <taxon>Pseudomonadati</taxon>
        <taxon>Planctomycetota</taxon>
        <taxon>Planctomycetia</taxon>
        <taxon>Planctomycetales</taxon>
        <taxon>Planctomycetaceae</taxon>
        <taxon>Schlesneria</taxon>
    </lineage>
</organism>
<evidence type="ECO:0000313" key="2">
    <source>
        <dbReference type="EMBL" id="HGT40546.1"/>
    </source>
</evidence>
<dbReference type="EMBL" id="DSVQ01000018">
    <property type="protein sequence ID" value="HGT40546.1"/>
    <property type="molecule type" value="Genomic_DNA"/>
</dbReference>
<accession>A0A7C4QSW8</accession>
<comment type="caution">
    <text evidence="2">The sequence shown here is derived from an EMBL/GenBank/DDBJ whole genome shotgun (WGS) entry which is preliminary data.</text>
</comment>